<proteinExistence type="predicted"/>
<accession>A7K822</accession>
<dbReference type="RefSeq" id="YP_001426543.1">
    <property type="nucleotide sequence ID" value="NC_008724.1"/>
</dbReference>
<dbReference type="GeneID" id="5470652"/>
<dbReference type="KEGG" id="vg:5470652"/>
<dbReference type="OrthoDB" id="28581at10239"/>
<protein>
    <submittedName>
        <fullName evidence="1">Uncharacterized protein z062L</fullName>
    </submittedName>
</protein>
<evidence type="ECO:0000313" key="2">
    <source>
        <dbReference type="Proteomes" id="UP000202420"/>
    </source>
</evidence>
<name>A7K822_9PHYC</name>
<gene>
    <name evidence="1" type="primary">z062L</name>
    <name evidence="1" type="ORF">ATCV1_z062L</name>
</gene>
<organism evidence="1 2">
    <name type="scientific">Chlorovirus heliozoae</name>
    <dbReference type="NCBI Taxonomy" id="322019"/>
    <lineage>
        <taxon>Viruses</taxon>
        <taxon>Varidnaviria</taxon>
        <taxon>Bamfordvirae</taxon>
        <taxon>Nucleocytoviricota</taxon>
        <taxon>Megaviricetes</taxon>
        <taxon>Algavirales</taxon>
        <taxon>Phycodnaviridae</taxon>
        <taxon>Chlorovirus</taxon>
    </lineage>
</organism>
<dbReference type="EMBL" id="EF101928">
    <property type="protein sequence ID" value="ABT16196.1"/>
    <property type="molecule type" value="Genomic_DNA"/>
</dbReference>
<reference evidence="1 2" key="1">
    <citation type="submission" date="2006-09" db="EMBL/GenBank/DDBJ databases">
        <title>Sequence and annotation of the 288-kb ATCV-1 virus that infects an endosymbiotic Chlorella strain of the heliozoon Acanthocystis turfacea.</title>
        <authorList>
            <person name="Fitzgerald L.A."/>
            <person name="Graves M.V."/>
            <person name="Li X."/>
            <person name="Pfitzner A.J.P."/>
            <person name="Hartigan J."/>
            <person name="Van Etten J.L."/>
        </authorList>
    </citation>
    <scope>NUCLEOTIDE SEQUENCE [LARGE SCALE GENOMIC DNA]</scope>
    <source>
        <strain evidence="1 2">ATCV-1</strain>
    </source>
</reference>
<keyword evidence="2" id="KW-1185">Reference proteome</keyword>
<dbReference type="Proteomes" id="UP000202420">
    <property type="component" value="Segment"/>
</dbReference>
<evidence type="ECO:0000313" key="1">
    <source>
        <dbReference type="EMBL" id="ABT16196.1"/>
    </source>
</evidence>
<sequence length="71" mass="7918">MYCFFQNSGSLRAGFPVFELTRLCASTVHAKNASLVLRSLAPNFVISRIALNPLQQPSHGRTYCMLLMKSL</sequence>